<dbReference type="Pfam" id="PF13360">
    <property type="entry name" value="PQQ_2"/>
    <property type="match status" value="1"/>
</dbReference>
<dbReference type="InterPro" id="IPR001680">
    <property type="entry name" value="WD40_rpt"/>
</dbReference>
<feature type="domain" description="Pyrrolo-quinoline quinone repeat" evidence="1">
    <location>
        <begin position="441"/>
        <end position="589"/>
    </location>
</feature>
<dbReference type="CDD" id="cd00200">
    <property type="entry name" value="WD40"/>
    <property type="match status" value="1"/>
</dbReference>
<evidence type="ECO:0000259" key="1">
    <source>
        <dbReference type="Pfam" id="PF13360"/>
    </source>
</evidence>
<keyword evidence="3" id="KW-1185">Reference proteome</keyword>
<dbReference type="Proteomes" id="UP000704762">
    <property type="component" value="Unassembled WGS sequence"/>
</dbReference>
<comment type="caution">
    <text evidence="2">The sequence shown here is derived from an EMBL/GenBank/DDBJ whole genome shotgun (WGS) entry which is preliminary data.</text>
</comment>
<dbReference type="SUPFAM" id="SSF50998">
    <property type="entry name" value="Quinoprotein alcohol dehydrogenase-like"/>
    <property type="match status" value="1"/>
</dbReference>
<dbReference type="InterPro" id="IPR011047">
    <property type="entry name" value="Quinoprotein_ADH-like_sf"/>
</dbReference>
<protein>
    <submittedName>
        <fullName evidence="2">WD40 repeat protein</fullName>
    </submittedName>
</protein>
<accession>A0ABS2RNY5</accession>
<dbReference type="Pfam" id="PF00400">
    <property type="entry name" value="WD40"/>
    <property type="match status" value="1"/>
</dbReference>
<proteinExistence type="predicted"/>
<dbReference type="InterPro" id="IPR015943">
    <property type="entry name" value="WD40/YVTN_repeat-like_dom_sf"/>
</dbReference>
<dbReference type="InterPro" id="IPR036322">
    <property type="entry name" value="WD40_repeat_dom_sf"/>
</dbReference>
<evidence type="ECO:0000313" key="2">
    <source>
        <dbReference type="EMBL" id="MBM7800725.1"/>
    </source>
</evidence>
<dbReference type="InterPro" id="IPR002372">
    <property type="entry name" value="PQQ_rpt_dom"/>
</dbReference>
<dbReference type="RefSeq" id="WP_204920071.1">
    <property type="nucleotide sequence ID" value="NZ_BAAAQP010000003.1"/>
</dbReference>
<dbReference type="EMBL" id="JAFBCF010000001">
    <property type="protein sequence ID" value="MBM7800725.1"/>
    <property type="molecule type" value="Genomic_DNA"/>
</dbReference>
<evidence type="ECO:0000313" key="3">
    <source>
        <dbReference type="Proteomes" id="UP000704762"/>
    </source>
</evidence>
<organism evidence="2 3">
    <name type="scientific">Microlunatus panaciterrae</name>
    <dbReference type="NCBI Taxonomy" id="400768"/>
    <lineage>
        <taxon>Bacteria</taxon>
        <taxon>Bacillati</taxon>
        <taxon>Actinomycetota</taxon>
        <taxon>Actinomycetes</taxon>
        <taxon>Propionibacteriales</taxon>
        <taxon>Propionibacteriaceae</taxon>
        <taxon>Microlunatus</taxon>
    </lineage>
</organism>
<name>A0ABS2RNY5_9ACTN</name>
<dbReference type="PANTHER" id="PTHR19879">
    <property type="entry name" value="TRANSCRIPTION INITIATION FACTOR TFIID"/>
    <property type="match status" value="1"/>
</dbReference>
<dbReference type="SMART" id="SM00320">
    <property type="entry name" value="WD40"/>
    <property type="match status" value="8"/>
</dbReference>
<dbReference type="PANTHER" id="PTHR19879:SF9">
    <property type="entry name" value="TRANSCRIPTION INITIATION FACTOR TFIID SUBUNIT 5"/>
    <property type="match status" value="1"/>
</dbReference>
<sequence length="704" mass="72946">MSTAGTVVVSTPLPFSAGTLACSPDGGSIAVGASALLAKESTVGGLALIEALNGEVKWQVPEWRVDGVQFTPDGGRLLVGSEWGSGLDIPRWGVHSDLRYRTRCLDSSSGQLLWEQPDQPGFLFTVSGEGRWAAVTAGSGQRLIRLDDGTTMHDLGESSLPLVAPLFSADGARVAVGAARQVQIFELQSGTVAAALALPDRIVALGDLFDGTVAALCRGGQLVTFDLSTGATLGQSALEAGGVQLGYFGIQLLPPAGFSPDGRRIAAFSRSGAVVSASGDGRRLTEAQPLKRDVSHHVCFSPDGRLVGSNRVGPDDQDGVGVTVLEAGTGAVVWQRPDAKVIDVGFTARGDRLVVVGNGFVRLHRLGTEPTQVLIGSPVSRVTVTGGIGLVGAIGSSPVASIFSVRSGELLLEKTHPGALSWIGFTPSGQTFATAGSSGGVWLYETVSGRKLWLVNHQDAIRDVAISPATGQWLATASADRTARLLAMDGGTERWQHRHPQSVTQVAISADDQFVATGCADRATRILDAATGAERFRLDHDAKIVALCFDLTGSLLAVASQDGTATVVDAATGQVAAQVTHPRAVNAVALSADGSLLASGGADCRVRLTALSAAEPALVRTLVFRTPVEQLAFSSADGTLAVRSEGRTVHVFDVDAGIETYRLVHPAGVRHVAFSGDGRLLATACEDGAARVYPTRVSDQGGRP</sequence>
<dbReference type="Gene3D" id="2.130.10.10">
    <property type="entry name" value="YVTN repeat-like/Quinoprotein amine dehydrogenase"/>
    <property type="match status" value="4"/>
</dbReference>
<gene>
    <name evidence="2" type="ORF">JOE57_003646</name>
</gene>
<dbReference type="SUPFAM" id="SSF50978">
    <property type="entry name" value="WD40 repeat-like"/>
    <property type="match status" value="2"/>
</dbReference>
<reference evidence="2 3" key="1">
    <citation type="submission" date="2021-01" db="EMBL/GenBank/DDBJ databases">
        <title>Sequencing the genomes of 1000 actinobacteria strains.</title>
        <authorList>
            <person name="Klenk H.-P."/>
        </authorList>
    </citation>
    <scope>NUCLEOTIDE SEQUENCE [LARGE SCALE GENOMIC DNA]</scope>
    <source>
        <strain evidence="2 3">DSM 18662</strain>
    </source>
</reference>